<feature type="region of interest" description="Disordered" evidence="1">
    <location>
        <begin position="176"/>
        <end position="246"/>
    </location>
</feature>
<feature type="region of interest" description="Disordered" evidence="1">
    <location>
        <begin position="1"/>
        <end position="138"/>
    </location>
</feature>
<gene>
    <name evidence="2" type="ORF">AAF712_009418</name>
</gene>
<feature type="compositionally biased region" description="Acidic residues" evidence="1">
    <location>
        <begin position="192"/>
        <end position="211"/>
    </location>
</feature>
<dbReference type="EMBL" id="JBBXMP010000075">
    <property type="protein sequence ID" value="KAL0063726.1"/>
    <property type="molecule type" value="Genomic_DNA"/>
</dbReference>
<feature type="compositionally biased region" description="Pro residues" evidence="1">
    <location>
        <begin position="79"/>
        <end position="89"/>
    </location>
</feature>
<accession>A0ABR2ZPX3</accession>
<name>A0ABR2ZPX3_9AGAR</name>
<protein>
    <submittedName>
        <fullName evidence="2">Uncharacterized protein</fullName>
    </submittedName>
</protein>
<comment type="caution">
    <text evidence="2">The sequence shown here is derived from an EMBL/GenBank/DDBJ whole genome shotgun (WGS) entry which is preliminary data.</text>
</comment>
<proteinExistence type="predicted"/>
<evidence type="ECO:0000313" key="2">
    <source>
        <dbReference type="EMBL" id="KAL0063726.1"/>
    </source>
</evidence>
<reference evidence="2 3" key="1">
    <citation type="submission" date="2024-05" db="EMBL/GenBank/DDBJ databases">
        <title>A draft genome resource for the thread blight pathogen Marasmius tenuissimus strain MS-2.</title>
        <authorList>
            <person name="Yulfo-Soto G.E."/>
            <person name="Baruah I.K."/>
            <person name="Amoako-Attah I."/>
            <person name="Bukari Y."/>
            <person name="Meinhardt L.W."/>
            <person name="Bailey B.A."/>
            <person name="Cohen S.P."/>
        </authorList>
    </citation>
    <scope>NUCLEOTIDE SEQUENCE [LARGE SCALE GENOMIC DNA]</scope>
    <source>
        <strain evidence="2 3">MS-2</strain>
    </source>
</reference>
<sequence>MSTQSSEDEEDIPEATETAAQGWGCPPKAPSKNTKQKQTEVPPPELKTKCSRKKPVQAPLPEPPPPEAKCKLSSKKPEQPPLLEPPRPVPKPRTKTQKTIRVVSPEVPQDSEAEGSPIEAPHVNLLEDDSNNPFVNHPGDKEISFVLSQGVEFNEEGKPVHPEFFVFNNGDIEVIEDDGTQGSFGSQAAFSSDEDVEEEEEQAAADEDEEAQALSDSEPYVTPGCKKKKKAQSLQAKAAARKHNQANWKKWKKVTFQDQKDLGNTVAAVSGSSDEEDIGPAPLKSKSCKAGSRLSREDRPHILHVYAGSIVPFFKPITDNEEAACKFCM</sequence>
<feature type="region of interest" description="Disordered" evidence="1">
    <location>
        <begin position="268"/>
        <end position="294"/>
    </location>
</feature>
<keyword evidence="3" id="KW-1185">Reference proteome</keyword>
<evidence type="ECO:0000313" key="3">
    <source>
        <dbReference type="Proteomes" id="UP001437256"/>
    </source>
</evidence>
<evidence type="ECO:0000256" key="1">
    <source>
        <dbReference type="SAM" id="MobiDB-lite"/>
    </source>
</evidence>
<feature type="compositionally biased region" description="Acidic residues" evidence="1">
    <location>
        <begin position="1"/>
        <end position="14"/>
    </location>
</feature>
<dbReference type="Proteomes" id="UP001437256">
    <property type="component" value="Unassembled WGS sequence"/>
</dbReference>
<feature type="compositionally biased region" description="Pro residues" evidence="1">
    <location>
        <begin position="58"/>
        <end position="67"/>
    </location>
</feature>
<organism evidence="2 3">
    <name type="scientific">Marasmius tenuissimus</name>
    <dbReference type="NCBI Taxonomy" id="585030"/>
    <lineage>
        <taxon>Eukaryota</taxon>
        <taxon>Fungi</taxon>
        <taxon>Dikarya</taxon>
        <taxon>Basidiomycota</taxon>
        <taxon>Agaricomycotina</taxon>
        <taxon>Agaricomycetes</taxon>
        <taxon>Agaricomycetidae</taxon>
        <taxon>Agaricales</taxon>
        <taxon>Marasmiineae</taxon>
        <taxon>Marasmiaceae</taxon>
        <taxon>Marasmius</taxon>
    </lineage>
</organism>